<protein>
    <submittedName>
        <fullName evidence="1">Uncharacterized protein</fullName>
    </submittedName>
</protein>
<dbReference type="EMBL" id="BMKR01000018">
    <property type="protein sequence ID" value="GGF91804.1"/>
    <property type="molecule type" value="Genomic_DNA"/>
</dbReference>
<dbReference type="Proteomes" id="UP000637643">
    <property type="component" value="Unassembled WGS sequence"/>
</dbReference>
<sequence length="79" mass="9103">MKQTYLQKENHEPGLYEIRLKGHLDARWEEWFEGLSIILDNDGTTILWGPVVDQAALYGLLRKVRDLGLPLVSVIQVDK</sequence>
<comment type="caution">
    <text evidence="1">The sequence shown here is derived from an EMBL/GenBank/DDBJ whole genome shotgun (WGS) entry which is preliminary data.</text>
</comment>
<evidence type="ECO:0000313" key="1">
    <source>
        <dbReference type="EMBL" id="GGF91804.1"/>
    </source>
</evidence>
<evidence type="ECO:0000313" key="2">
    <source>
        <dbReference type="Proteomes" id="UP000637643"/>
    </source>
</evidence>
<name>A0A917FL69_9BACL</name>
<dbReference type="RefSeq" id="WP_229696252.1">
    <property type="nucleotide sequence ID" value="NZ_BMKR01000018.1"/>
</dbReference>
<organism evidence="1 2">
    <name type="scientific">Paenibacillus albidus</name>
    <dbReference type="NCBI Taxonomy" id="2041023"/>
    <lineage>
        <taxon>Bacteria</taxon>
        <taxon>Bacillati</taxon>
        <taxon>Bacillota</taxon>
        <taxon>Bacilli</taxon>
        <taxon>Bacillales</taxon>
        <taxon>Paenibacillaceae</taxon>
        <taxon>Paenibacillus</taxon>
    </lineage>
</organism>
<reference evidence="1" key="1">
    <citation type="journal article" date="2014" name="Int. J. Syst. Evol. Microbiol.">
        <title>Complete genome sequence of Corynebacterium casei LMG S-19264T (=DSM 44701T), isolated from a smear-ripened cheese.</title>
        <authorList>
            <consortium name="US DOE Joint Genome Institute (JGI-PGF)"/>
            <person name="Walter F."/>
            <person name="Albersmeier A."/>
            <person name="Kalinowski J."/>
            <person name="Ruckert C."/>
        </authorList>
    </citation>
    <scope>NUCLEOTIDE SEQUENCE</scope>
    <source>
        <strain evidence="1">CGMCC 1.16134</strain>
    </source>
</reference>
<accession>A0A917FL69</accession>
<keyword evidence="2" id="KW-1185">Reference proteome</keyword>
<dbReference type="AlphaFoldDB" id="A0A917FL69"/>
<reference evidence="1" key="2">
    <citation type="submission" date="2020-09" db="EMBL/GenBank/DDBJ databases">
        <authorList>
            <person name="Sun Q."/>
            <person name="Zhou Y."/>
        </authorList>
    </citation>
    <scope>NUCLEOTIDE SEQUENCE</scope>
    <source>
        <strain evidence="1">CGMCC 1.16134</strain>
    </source>
</reference>
<gene>
    <name evidence="1" type="ORF">GCM10010912_40970</name>
</gene>
<proteinExistence type="predicted"/>